<sequence length="88" mass="10548">YLQLTQQHREFYRDKSGTMQIVPYFVLPAKEKERHPHPLDLPPLSAKTRWRLLRVSPMNLQTYQTFPSGKRVTSRERAIRDSFFECRA</sequence>
<evidence type="ECO:0000313" key="1">
    <source>
        <dbReference type="EMBL" id="NWT48377.1"/>
    </source>
</evidence>
<gene>
    <name evidence="1" type="primary">Cb070</name>
    <name evidence="1" type="ORF">CHRMAC_R04246</name>
</gene>
<name>A0A7K5P1S2_CHRMC</name>
<dbReference type="InterPro" id="IPR052329">
    <property type="entry name" value="CIMIP2C"/>
</dbReference>
<evidence type="ECO:0000313" key="2">
    <source>
        <dbReference type="Proteomes" id="UP000524558"/>
    </source>
</evidence>
<reference evidence="1 2" key="1">
    <citation type="submission" date="2019-09" db="EMBL/GenBank/DDBJ databases">
        <title>Bird 10,000 Genomes (B10K) Project - Family phase.</title>
        <authorList>
            <person name="Zhang G."/>
        </authorList>
    </citation>
    <scope>NUCLEOTIDE SEQUENCE [LARGE SCALE GENOMIC DNA]</scope>
    <source>
        <strain evidence="1">B10K-DU-021-33</strain>
        <tissue evidence="1">Mixed tissue sample</tissue>
    </source>
</reference>
<dbReference type="AlphaFoldDB" id="A0A7K5P1S2"/>
<accession>A0A7K5P1S2</accession>
<dbReference type="Proteomes" id="UP000524558">
    <property type="component" value="Unassembled WGS sequence"/>
</dbReference>
<protein>
    <submittedName>
        <fullName evidence="1">CB070 protein</fullName>
    </submittedName>
</protein>
<dbReference type="PANTHER" id="PTHR34924:SF1">
    <property type="entry name" value="PROTEIN FAM166C"/>
    <property type="match status" value="1"/>
</dbReference>
<keyword evidence="2" id="KW-1185">Reference proteome</keyword>
<feature type="non-terminal residue" evidence="1">
    <location>
        <position position="88"/>
    </location>
</feature>
<proteinExistence type="predicted"/>
<feature type="non-terminal residue" evidence="1">
    <location>
        <position position="1"/>
    </location>
</feature>
<dbReference type="EMBL" id="VYZF01004160">
    <property type="protein sequence ID" value="NWT48377.1"/>
    <property type="molecule type" value="Genomic_DNA"/>
</dbReference>
<organism evidence="1 2">
    <name type="scientific">Chroicocephalus maculipennis</name>
    <name type="common">Brown-hooded gull</name>
    <name type="synonym">Larus maculipennis</name>
    <dbReference type="NCBI Taxonomy" id="287016"/>
    <lineage>
        <taxon>Eukaryota</taxon>
        <taxon>Metazoa</taxon>
        <taxon>Chordata</taxon>
        <taxon>Craniata</taxon>
        <taxon>Vertebrata</taxon>
        <taxon>Euteleostomi</taxon>
        <taxon>Archelosauria</taxon>
        <taxon>Archosauria</taxon>
        <taxon>Dinosauria</taxon>
        <taxon>Saurischia</taxon>
        <taxon>Theropoda</taxon>
        <taxon>Coelurosauria</taxon>
        <taxon>Aves</taxon>
        <taxon>Neognathae</taxon>
        <taxon>Neoaves</taxon>
        <taxon>Charadriiformes</taxon>
        <taxon>Laridae</taxon>
        <taxon>Chroicocephalus</taxon>
    </lineage>
</organism>
<dbReference type="PANTHER" id="PTHR34924">
    <property type="entry name" value="UPF0573 PROTEIN C2ORF70"/>
    <property type="match status" value="1"/>
</dbReference>
<comment type="caution">
    <text evidence="1">The sequence shown here is derived from an EMBL/GenBank/DDBJ whole genome shotgun (WGS) entry which is preliminary data.</text>
</comment>